<sequence>MDSGDSLIDPEAEVRKLQDLVKKLEKQNEVLRSRQKNNSENVQNGEIEHGKLTLHHNNNIPDTLNLKNQPAESGDDSELVDIENLSMKDEEDSWLYSSPKPATPSQNRVSPYKWVRQEFEHPSPEVESVKRSLIFKLDEAARMSRSCSTPVFGSYSTPRTYTKMSHSADSTPVMPVYNNKPVIRKSLATSYGSNIGMGKNVDTGTFTRPKRTRPQVNDMPPDHAKLPEESDSTDSKNHPNVSDIENLAKLQEESLRQSMSQSSPRRAPKPRQIPQSVNTENDNHVGNRCSPNKFDGERHLSQSNSLGSDASSPPDSPHASNQYLNNYNNNQENPGLRRSYQNVSRLPQTSGQYGSDPYLDNYSSGGSDDCEQTVSPKVRQYSRLQAPGRPGSPNVSGLRQPSPRGPSPQRTGLPTPSRRTIPRPGNSKLATPVRRSGLPAPRSTSSQRHDDSWKEGCF</sequence>
<protein>
    <submittedName>
        <fullName evidence="4">SLAIN motif-containing protein 1/2</fullName>
    </submittedName>
</protein>
<dbReference type="PANTHER" id="PTHR22406">
    <property type="entry name" value="NASCENT POLYPEPTIDE-ASSOCIATED COMPLEX SUBUNIT ALPHA, MUSCLE-SPECIFIC FORM"/>
    <property type="match status" value="1"/>
</dbReference>
<dbReference type="GO" id="GO:0031116">
    <property type="term" value="P:positive regulation of microtubule polymerization"/>
    <property type="evidence" value="ECO:0007669"/>
    <property type="project" value="TreeGrafter"/>
</dbReference>
<dbReference type="InterPro" id="IPR026179">
    <property type="entry name" value="Slain"/>
</dbReference>
<evidence type="ECO:0000256" key="1">
    <source>
        <dbReference type="ARBA" id="ARBA00006652"/>
    </source>
</evidence>
<dbReference type="GO" id="GO:0031122">
    <property type="term" value="P:cytoplasmic microtubule organization"/>
    <property type="evidence" value="ECO:0007669"/>
    <property type="project" value="TreeGrafter"/>
</dbReference>
<feature type="region of interest" description="Disordered" evidence="3">
    <location>
        <begin position="27"/>
        <end position="77"/>
    </location>
</feature>
<dbReference type="OrthoDB" id="6347145at2759"/>
<feature type="region of interest" description="Disordered" evidence="3">
    <location>
        <begin position="146"/>
        <end position="176"/>
    </location>
</feature>
<feature type="compositionally biased region" description="Polar residues" evidence="3">
    <location>
        <begin position="146"/>
        <end position="170"/>
    </location>
</feature>
<feature type="compositionally biased region" description="Basic and acidic residues" evidence="3">
    <location>
        <begin position="447"/>
        <end position="458"/>
    </location>
</feature>
<evidence type="ECO:0000313" key="4">
    <source>
        <dbReference type="EMBL" id="VDI02550.1"/>
    </source>
</evidence>
<proteinExistence type="inferred from homology"/>
<evidence type="ECO:0000313" key="5">
    <source>
        <dbReference type="Proteomes" id="UP000596742"/>
    </source>
</evidence>
<feature type="region of interest" description="Disordered" evidence="3">
    <location>
        <begin position="90"/>
        <end position="109"/>
    </location>
</feature>
<evidence type="ECO:0000256" key="2">
    <source>
        <dbReference type="ARBA" id="ARBA00023054"/>
    </source>
</evidence>
<feature type="compositionally biased region" description="Basic and acidic residues" evidence="3">
    <location>
        <begin position="220"/>
        <end position="237"/>
    </location>
</feature>
<reference evidence="4" key="1">
    <citation type="submission" date="2018-11" db="EMBL/GenBank/DDBJ databases">
        <authorList>
            <person name="Alioto T."/>
            <person name="Alioto T."/>
        </authorList>
    </citation>
    <scope>NUCLEOTIDE SEQUENCE</scope>
</reference>
<name>A0A8B6CDM9_MYTGA</name>
<feature type="region of interest" description="Disordered" evidence="3">
    <location>
        <begin position="191"/>
        <end position="458"/>
    </location>
</feature>
<dbReference type="AlphaFoldDB" id="A0A8B6CDM9"/>
<feature type="compositionally biased region" description="Polar residues" evidence="3">
    <location>
        <begin position="339"/>
        <end position="353"/>
    </location>
</feature>
<gene>
    <name evidence="4" type="ORF">MGAL_10B076904</name>
</gene>
<evidence type="ECO:0000256" key="3">
    <source>
        <dbReference type="SAM" id="MobiDB-lite"/>
    </source>
</evidence>
<dbReference type="EMBL" id="UYJE01001484">
    <property type="protein sequence ID" value="VDI02550.1"/>
    <property type="molecule type" value="Genomic_DNA"/>
</dbReference>
<feature type="compositionally biased region" description="Polar residues" evidence="3">
    <location>
        <begin position="55"/>
        <end position="71"/>
    </location>
</feature>
<keyword evidence="2" id="KW-0175">Coiled coil</keyword>
<accession>A0A8B6CDM9</accession>
<dbReference type="PANTHER" id="PTHR22406:SF7">
    <property type="entry name" value="NASCENT POLYPEPTIDE-ASSOCIATED COMPLEX SUBUNIT ALPHA, MUSCLE-SPECIFIC FORM"/>
    <property type="match status" value="1"/>
</dbReference>
<dbReference type="Proteomes" id="UP000596742">
    <property type="component" value="Unassembled WGS sequence"/>
</dbReference>
<feature type="compositionally biased region" description="Low complexity" evidence="3">
    <location>
        <begin position="396"/>
        <end position="410"/>
    </location>
</feature>
<organism evidence="4 5">
    <name type="scientific">Mytilus galloprovincialis</name>
    <name type="common">Mediterranean mussel</name>
    <dbReference type="NCBI Taxonomy" id="29158"/>
    <lineage>
        <taxon>Eukaryota</taxon>
        <taxon>Metazoa</taxon>
        <taxon>Spiralia</taxon>
        <taxon>Lophotrochozoa</taxon>
        <taxon>Mollusca</taxon>
        <taxon>Bivalvia</taxon>
        <taxon>Autobranchia</taxon>
        <taxon>Pteriomorphia</taxon>
        <taxon>Mytilida</taxon>
        <taxon>Mytiloidea</taxon>
        <taxon>Mytilidae</taxon>
        <taxon>Mytilinae</taxon>
        <taxon>Mytilus</taxon>
    </lineage>
</organism>
<dbReference type="GO" id="GO:0007020">
    <property type="term" value="P:microtubule nucleation"/>
    <property type="evidence" value="ECO:0007669"/>
    <property type="project" value="TreeGrafter"/>
</dbReference>
<keyword evidence="5" id="KW-1185">Reference proteome</keyword>
<dbReference type="GO" id="GO:0035371">
    <property type="term" value="C:microtubule plus-end"/>
    <property type="evidence" value="ECO:0007669"/>
    <property type="project" value="TreeGrafter"/>
</dbReference>
<dbReference type="Pfam" id="PF15301">
    <property type="entry name" value="SLAIN"/>
    <property type="match status" value="2"/>
</dbReference>
<feature type="compositionally biased region" description="Low complexity" evidence="3">
    <location>
        <begin position="308"/>
        <end position="333"/>
    </location>
</feature>
<comment type="similarity">
    <text evidence="1">Belongs to the SLAIN motif-containing family.</text>
</comment>
<comment type="caution">
    <text evidence="4">The sequence shown here is derived from an EMBL/GenBank/DDBJ whole genome shotgun (WGS) entry which is preliminary data.</text>
</comment>